<evidence type="ECO:0000313" key="3">
    <source>
        <dbReference type="Proteomes" id="UP000619260"/>
    </source>
</evidence>
<comment type="caution">
    <text evidence="2">The sequence shown here is derived from an EMBL/GenBank/DDBJ whole genome shotgun (WGS) entry which is preliminary data.</text>
</comment>
<dbReference type="PANTHER" id="PTHR21310:SF15">
    <property type="entry name" value="AMINOGLYCOSIDE PHOSPHOTRANSFERASE DOMAIN-CONTAINING PROTEIN"/>
    <property type="match status" value="1"/>
</dbReference>
<dbReference type="Proteomes" id="UP000619260">
    <property type="component" value="Unassembled WGS sequence"/>
</dbReference>
<feature type="domain" description="Aminoglycoside phosphotransferase" evidence="1">
    <location>
        <begin position="23"/>
        <end position="244"/>
    </location>
</feature>
<dbReference type="SUPFAM" id="SSF56112">
    <property type="entry name" value="Protein kinase-like (PK-like)"/>
    <property type="match status" value="1"/>
</dbReference>
<evidence type="ECO:0000313" key="2">
    <source>
        <dbReference type="EMBL" id="GIJ47692.1"/>
    </source>
</evidence>
<dbReference type="PANTHER" id="PTHR21310">
    <property type="entry name" value="AMINOGLYCOSIDE PHOSPHOTRANSFERASE-RELATED-RELATED"/>
    <property type="match status" value="1"/>
</dbReference>
<dbReference type="Gene3D" id="3.90.1200.10">
    <property type="match status" value="1"/>
</dbReference>
<keyword evidence="3" id="KW-1185">Reference proteome</keyword>
<dbReference type="InterPro" id="IPR011009">
    <property type="entry name" value="Kinase-like_dom_sf"/>
</dbReference>
<dbReference type="EMBL" id="BOPF01000016">
    <property type="protein sequence ID" value="GIJ47692.1"/>
    <property type="molecule type" value="Genomic_DNA"/>
</dbReference>
<dbReference type="AlphaFoldDB" id="A0A8J3YNN8"/>
<dbReference type="InterPro" id="IPR051678">
    <property type="entry name" value="AGP_Transferase"/>
</dbReference>
<gene>
    <name evidence="2" type="ORF">Val02_45780</name>
</gene>
<sequence>MPVCDVREVVTQHLPGYRVESVVPAGDGLQNVAFEVNGELIVRFSTEPDPARRTDLITREADLLATVAGLTPLAVPVPRFTAAEAGCLAYGRIPGAPLIDVPEEQRLAHGPWVAETLGELLTALHSAPVERMAALVEADDVPLEDWRDEAAETYATVAAHVPPAYRRAVSAFLRTAPPAAGYAPVFTHNDLGVEHVLVDAWAVTGVIDWSDAAIADPARDFGKLYRDLGPAAVDAAVRTYRAAADDVATLIDRAVFYARCGALEDLAYGLETGRTRYSAKSVTALEWLFA</sequence>
<organism evidence="2 3">
    <name type="scientific">Virgisporangium aliadipatigenens</name>
    <dbReference type="NCBI Taxonomy" id="741659"/>
    <lineage>
        <taxon>Bacteria</taxon>
        <taxon>Bacillati</taxon>
        <taxon>Actinomycetota</taxon>
        <taxon>Actinomycetes</taxon>
        <taxon>Micromonosporales</taxon>
        <taxon>Micromonosporaceae</taxon>
        <taxon>Virgisporangium</taxon>
    </lineage>
</organism>
<accession>A0A8J3YNN8</accession>
<evidence type="ECO:0000259" key="1">
    <source>
        <dbReference type="Pfam" id="PF01636"/>
    </source>
</evidence>
<name>A0A8J3YNN8_9ACTN</name>
<dbReference type="Pfam" id="PF01636">
    <property type="entry name" value="APH"/>
    <property type="match status" value="1"/>
</dbReference>
<reference evidence="2" key="1">
    <citation type="submission" date="2021-01" db="EMBL/GenBank/DDBJ databases">
        <title>Whole genome shotgun sequence of Virgisporangium aliadipatigenens NBRC 105644.</title>
        <authorList>
            <person name="Komaki H."/>
            <person name="Tamura T."/>
        </authorList>
    </citation>
    <scope>NUCLEOTIDE SEQUENCE</scope>
    <source>
        <strain evidence="2">NBRC 105644</strain>
    </source>
</reference>
<dbReference type="RefSeq" id="WP_239153261.1">
    <property type="nucleotide sequence ID" value="NZ_BOPF01000016.1"/>
</dbReference>
<proteinExistence type="predicted"/>
<dbReference type="InterPro" id="IPR002575">
    <property type="entry name" value="Aminoglycoside_PTrfase"/>
</dbReference>
<dbReference type="Gene3D" id="3.30.200.20">
    <property type="entry name" value="Phosphorylase Kinase, domain 1"/>
    <property type="match status" value="1"/>
</dbReference>
<protein>
    <recommendedName>
        <fullName evidence="1">Aminoglycoside phosphotransferase domain-containing protein</fullName>
    </recommendedName>
</protein>